<sequence length="74" mass="8545">MIILHKVGKNEREIGCDEWSSTSTAHNSTAEQSTSLHSTAYETRIASDHKETLKIFLFPLMRIKKNKKIKKKEE</sequence>
<keyword evidence="4" id="KW-1185">Reference proteome</keyword>
<dbReference type="Proteomes" id="UP000078555">
    <property type="component" value="Unassembled WGS sequence"/>
</dbReference>
<evidence type="ECO:0000313" key="1">
    <source>
        <dbReference type="EMBL" id="SBT32156.1"/>
    </source>
</evidence>
<accession>A0A1A8YLB3</accession>
<protein>
    <submittedName>
        <fullName evidence="1">Uncharacterized protein</fullName>
    </submittedName>
</protein>
<dbReference type="EMBL" id="FLRE01000041">
    <property type="protein sequence ID" value="SBT32676.1"/>
    <property type="molecule type" value="Genomic_DNA"/>
</dbReference>
<dbReference type="EMBL" id="FLRD01000034">
    <property type="protein sequence ID" value="SBT32156.1"/>
    <property type="molecule type" value="Genomic_DNA"/>
</dbReference>
<organism evidence="1 4">
    <name type="scientific">Plasmodium ovale wallikeri</name>
    <dbReference type="NCBI Taxonomy" id="864142"/>
    <lineage>
        <taxon>Eukaryota</taxon>
        <taxon>Sar</taxon>
        <taxon>Alveolata</taxon>
        <taxon>Apicomplexa</taxon>
        <taxon>Aconoidasida</taxon>
        <taxon>Haemosporida</taxon>
        <taxon>Plasmodiidae</taxon>
        <taxon>Plasmodium</taxon>
        <taxon>Plasmodium (Plasmodium)</taxon>
    </lineage>
</organism>
<reference evidence="1" key="1">
    <citation type="submission" date="2016-05" db="EMBL/GenBank/DDBJ databases">
        <authorList>
            <person name="Lavstsen T."/>
            <person name="Jespersen J.S."/>
        </authorList>
    </citation>
    <scope>NUCLEOTIDE SEQUENCE [LARGE SCALE GENOMIC DNA]</scope>
</reference>
<evidence type="ECO:0000313" key="4">
    <source>
        <dbReference type="Proteomes" id="UP000078555"/>
    </source>
</evidence>
<reference evidence="3 4" key="2">
    <citation type="submission" date="2016-05" db="EMBL/GenBank/DDBJ databases">
        <authorList>
            <person name="Naeem Raeece"/>
        </authorList>
    </citation>
    <scope>NUCLEOTIDE SEQUENCE [LARGE SCALE GENOMIC DNA]</scope>
</reference>
<evidence type="ECO:0000313" key="3">
    <source>
        <dbReference type="Proteomes" id="UP000078550"/>
    </source>
</evidence>
<evidence type="ECO:0000313" key="2">
    <source>
        <dbReference type="EMBL" id="SBT32676.1"/>
    </source>
</evidence>
<proteinExistence type="predicted"/>
<gene>
    <name evidence="1" type="ORF">POVWA1_010720</name>
    <name evidence="2" type="ORF">POVWA2_010890</name>
</gene>
<dbReference type="AlphaFoldDB" id="A0A1A8YLB3"/>
<dbReference type="Proteomes" id="UP000078550">
    <property type="component" value="Unassembled WGS sequence"/>
</dbReference>
<name>A0A1A8YLB3_PLAOA</name>